<gene>
    <name evidence="2" type="ORF">GCM10010393_32200</name>
</gene>
<comment type="caution">
    <text evidence="2">The sequence shown here is derived from an EMBL/GenBank/DDBJ whole genome shotgun (WGS) entry which is preliminary data.</text>
</comment>
<evidence type="ECO:0000256" key="1">
    <source>
        <dbReference type="SAM" id="MobiDB-lite"/>
    </source>
</evidence>
<evidence type="ECO:0000313" key="3">
    <source>
        <dbReference type="Proteomes" id="UP001499942"/>
    </source>
</evidence>
<dbReference type="Pfam" id="PF05834">
    <property type="entry name" value="Lycopene_cycl"/>
    <property type="match status" value="1"/>
</dbReference>
<dbReference type="EMBL" id="BAAASR010000018">
    <property type="protein sequence ID" value="GAA2497648.1"/>
    <property type="molecule type" value="Genomic_DNA"/>
</dbReference>
<organism evidence="2 3">
    <name type="scientific">Streptomyces gobitricini</name>
    <dbReference type="NCBI Taxonomy" id="68211"/>
    <lineage>
        <taxon>Bacteria</taxon>
        <taxon>Bacillati</taxon>
        <taxon>Actinomycetota</taxon>
        <taxon>Actinomycetes</taxon>
        <taxon>Kitasatosporales</taxon>
        <taxon>Streptomycetaceae</taxon>
        <taxon>Streptomyces</taxon>
    </lineage>
</organism>
<proteinExistence type="predicted"/>
<name>A0ABP5ZGF4_9ACTN</name>
<protein>
    <submittedName>
        <fullName evidence="2">Lycopene cyclase family protein</fullName>
    </submittedName>
</protein>
<evidence type="ECO:0000313" key="2">
    <source>
        <dbReference type="EMBL" id="GAA2497648.1"/>
    </source>
</evidence>
<feature type="compositionally biased region" description="Basic and acidic residues" evidence="1">
    <location>
        <begin position="42"/>
        <end position="53"/>
    </location>
</feature>
<accession>A0ABP5ZGF4</accession>
<dbReference type="Gene3D" id="3.50.50.60">
    <property type="entry name" value="FAD/NAD(P)-binding domain"/>
    <property type="match status" value="1"/>
</dbReference>
<reference evidence="3" key="1">
    <citation type="journal article" date="2019" name="Int. J. Syst. Evol. Microbiol.">
        <title>The Global Catalogue of Microorganisms (GCM) 10K type strain sequencing project: providing services to taxonomists for standard genome sequencing and annotation.</title>
        <authorList>
            <consortium name="The Broad Institute Genomics Platform"/>
            <consortium name="The Broad Institute Genome Sequencing Center for Infectious Disease"/>
            <person name="Wu L."/>
            <person name="Ma J."/>
        </authorList>
    </citation>
    <scope>NUCLEOTIDE SEQUENCE [LARGE SCALE GENOMIC DNA]</scope>
    <source>
        <strain evidence="3">JCM 5062</strain>
    </source>
</reference>
<dbReference type="InterPro" id="IPR036188">
    <property type="entry name" value="FAD/NAD-bd_sf"/>
</dbReference>
<keyword evidence="3" id="KW-1185">Reference proteome</keyword>
<dbReference type="Proteomes" id="UP001499942">
    <property type="component" value="Unassembled WGS sequence"/>
</dbReference>
<sequence>MRERRRAVIRRALPATVSAGHRVVPDPAVRATPASERGPSAEWERQPQQEKEPPVPGTHVGRDTPLVVDTEVAIVGAGAAGLSLAHHLCAPGPGPGGRGPSRVVLVDAPAGPLRPPERTWCFWEEPGGDWDDLLVRCWDRLRVRGTDGGAVTGSPGPLRYKMLRSDTFARAVRERVGAGAVTHLEAAVRGVRDRPDGAEVLGVTADGRRLLVRARWVFDSRRPLRPPPARTLLLQHFRGWFLHTERPVFDPTTVELMDFRVPQPRHGLAFGYVLPLGTHHALVEYTGFSAAPLTAPGYDRALRHYVHDVLGIGRYEVTGSEQGVIPMSDGRHRRRAGHSVFRIGAAGGATRPSTGYTFAGVQRQTRAVAEALREGRVPVPPAAYPRRARAMDAVVLRALDTGRLDGPAFFTELFRTVPTERLLRFLDGGTHLLEDLGIGLRTPVLPMLRTVAEIPALARCHAPAGRREGNRP</sequence>
<feature type="region of interest" description="Disordered" evidence="1">
    <location>
        <begin position="19"/>
        <end position="63"/>
    </location>
</feature>
<dbReference type="SUPFAM" id="SSF51905">
    <property type="entry name" value="FAD/NAD(P)-binding domain"/>
    <property type="match status" value="1"/>
</dbReference>